<name>A0AAV8VAD2_9CUCU</name>
<evidence type="ECO:0000256" key="2">
    <source>
        <dbReference type="ARBA" id="ARBA00023242"/>
    </source>
</evidence>
<evidence type="ECO:0000313" key="4">
    <source>
        <dbReference type="Proteomes" id="UP001159042"/>
    </source>
</evidence>
<evidence type="ECO:0000256" key="1">
    <source>
        <dbReference type="ARBA" id="ARBA00004123"/>
    </source>
</evidence>
<gene>
    <name evidence="3" type="ORF">NQ315_015244</name>
</gene>
<protein>
    <submittedName>
        <fullName evidence="3">Uncharacterized protein</fullName>
    </submittedName>
</protein>
<dbReference type="GO" id="GO:0000445">
    <property type="term" value="C:THO complex part of transcription export complex"/>
    <property type="evidence" value="ECO:0007669"/>
    <property type="project" value="InterPro"/>
</dbReference>
<dbReference type="Proteomes" id="UP001159042">
    <property type="component" value="Unassembled WGS sequence"/>
</dbReference>
<comment type="caution">
    <text evidence="3">The sequence shown here is derived from an EMBL/GenBank/DDBJ whole genome shotgun (WGS) entry which is preliminary data.</text>
</comment>
<reference evidence="3 4" key="1">
    <citation type="journal article" date="2023" name="Insect Mol. Biol.">
        <title>Genome sequencing provides insights into the evolution of gene families encoding plant cell wall-degrading enzymes in longhorned beetles.</title>
        <authorList>
            <person name="Shin N.R."/>
            <person name="Okamura Y."/>
            <person name="Kirsch R."/>
            <person name="Pauchet Y."/>
        </authorList>
    </citation>
    <scope>NUCLEOTIDE SEQUENCE [LARGE SCALE GENOMIC DNA]</scope>
    <source>
        <strain evidence="3">EAD_L_NR</strain>
    </source>
</reference>
<dbReference type="GO" id="GO:0006397">
    <property type="term" value="P:mRNA processing"/>
    <property type="evidence" value="ECO:0007669"/>
    <property type="project" value="InterPro"/>
</dbReference>
<dbReference type="AlphaFoldDB" id="A0AAV8VAD2"/>
<organism evidence="3 4">
    <name type="scientific">Exocentrus adspersus</name>
    <dbReference type="NCBI Taxonomy" id="1586481"/>
    <lineage>
        <taxon>Eukaryota</taxon>
        <taxon>Metazoa</taxon>
        <taxon>Ecdysozoa</taxon>
        <taxon>Arthropoda</taxon>
        <taxon>Hexapoda</taxon>
        <taxon>Insecta</taxon>
        <taxon>Pterygota</taxon>
        <taxon>Neoptera</taxon>
        <taxon>Endopterygota</taxon>
        <taxon>Coleoptera</taxon>
        <taxon>Polyphaga</taxon>
        <taxon>Cucujiformia</taxon>
        <taxon>Chrysomeloidea</taxon>
        <taxon>Cerambycidae</taxon>
        <taxon>Lamiinae</taxon>
        <taxon>Acanthocinini</taxon>
        <taxon>Exocentrus</taxon>
    </lineage>
</organism>
<dbReference type="InterPro" id="IPR008501">
    <property type="entry name" value="THOC7/Mft1"/>
</dbReference>
<accession>A0AAV8VAD2</accession>
<evidence type="ECO:0000313" key="3">
    <source>
        <dbReference type="EMBL" id="KAJ8911073.1"/>
    </source>
</evidence>
<proteinExistence type="predicted"/>
<keyword evidence="4" id="KW-1185">Reference proteome</keyword>
<keyword evidence="2" id="KW-0539">Nucleus</keyword>
<comment type="subcellular location">
    <subcellularLocation>
        <location evidence="1">Nucleus</location>
    </subcellularLocation>
</comment>
<dbReference type="EMBL" id="JANEYG010000218">
    <property type="protein sequence ID" value="KAJ8911073.1"/>
    <property type="molecule type" value="Genomic_DNA"/>
</dbReference>
<dbReference type="Pfam" id="PF05615">
    <property type="entry name" value="THOC7"/>
    <property type="match status" value="1"/>
</dbReference>
<sequence>MTDEYIIKRKLLFDGEGIGDDRRINYLQKLLVKWILTDVSQDENKRVYNKILLQLHLIEYSRKKSELVKLNNEKQLRQYKDYQTEIENNIASILDAINISKILLAKVKYDKHRKLHYDMIVKDIVEQPSRIETTKTVEQLQLDLNNMRASQQILKNEFIMWRKHFTVLLSSANQMCTQLNKFASVESELLV</sequence>